<dbReference type="Proteomes" id="UP000189818">
    <property type="component" value="Unassembled WGS sequence"/>
</dbReference>
<dbReference type="SUPFAM" id="SSF54637">
    <property type="entry name" value="Thioesterase/thiol ester dehydrase-isomerase"/>
    <property type="match status" value="1"/>
</dbReference>
<evidence type="ECO:0000313" key="3">
    <source>
        <dbReference type="EMBL" id="SKB72539.1"/>
    </source>
</evidence>
<dbReference type="CDD" id="cd03443">
    <property type="entry name" value="PaaI_thioesterase"/>
    <property type="match status" value="1"/>
</dbReference>
<evidence type="ECO:0000256" key="1">
    <source>
        <dbReference type="ARBA" id="ARBA00022801"/>
    </source>
</evidence>
<gene>
    <name evidence="3" type="ORF">SAMN06295920_105276</name>
</gene>
<dbReference type="InterPro" id="IPR029069">
    <property type="entry name" value="HotDog_dom_sf"/>
</dbReference>
<sequence>MTSSFPPLQFDLDGLAAFIDGSFPARARPALGQLVALAPGHARLRLDPDEDMVRPGGIVSGPVLMGLVDVAAWAAVLAHAGPVAMAVTHSLNMAFLRACAVAPVIADARLLKLGRRLATIDVRLWQDSEDRLVAQSTVGYALP</sequence>
<dbReference type="EMBL" id="FUYM01000005">
    <property type="protein sequence ID" value="SKB72539.1"/>
    <property type="molecule type" value="Genomic_DNA"/>
</dbReference>
<dbReference type="STRING" id="439228.SAMN06295920_105276"/>
<keyword evidence="4" id="KW-1185">Reference proteome</keyword>
<dbReference type="InterPro" id="IPR006683">
    <property type="entry name" value="Thioestr_dom"/>
</dbReference>
<dbReference type="RefSeq" id="WP_079648635.1">
    <property type="nucleotide sequence ID" value="NZ_FUYM01000005.1"/>
</dbReference>
<name>A0A1T5DLH4_9SPHN</name>
<protein>
    <submittedName>
        <fullName evidence="3">Uncharacterized domain 1-containing protein</fullName>
    </submittedName>
</protein>
<dbReference type="Gene3D" id="3.10.129.10">
    <property type="entry name" value="Hotdog Thioesterase"/>
    <property type="match status" value="1"/>
</dbReference>
<reference evidence="4" key="1">
    <citation type="submission" date="2017-02" db="EMBL/GenBank/DDBJ databases">
        <authorList>
            <person name="Varghese N."/>
            <person name="Submissions S."/>
        </authorList>
    </citation>
    <scope>NUCLEOTIDE SEQUENCE [LARGE SCALE GENOMIC DNA]</scope>
    <source>
        <strain evidence="4">UM2</strain>
    </source>
</reference>
<proteinExistence type="predicted"/>
<dbReference type="Pfam" id="PF03061">
    <property type="entry name" value="4HBT"/>
    <property type="match status" value="1"/>
</dbReference>
<dbReference type="AlphaFoldDB" id="A0A1T5DLH4"/>
<dbReference type="OrthoDB" id="9805304at2"/>
<dbReference type="NCBIfam" id="TIGR00369">
    <property type="entry name" value="unchar_dom_1"/>
    <property type="match status" value="1"/>
</dbReference>
<accession>A0A1T5DLH4</accession>
<keyword evidence="1" id="KW-0378">Hydrolase</keyword>
<evidence type="ECO:0000313" key="4">
    <source>
        <dbReference type="Proteomes" id="UP000189818"/>
    </source>
</evidence>
<organism evidence="3 4">
    <name type="scientific">Rhizorhabdus histidinilytica</name>
    <dbReference type="NCBI Taxonomy" id="439228"/>
    <lineage>
        <taxon>Bacteria</taxon>
        <taxon>Pseudomonadati</taxon>
        <taxon>Pseudomonadota</taxon>
        <taxon>Alphaproteobacteria</taxon>
        <taxon>Sphingomonadales</taxon>
        <taxon>Sphingomonadaceae</taxon>
        <taxon>Rhizorhabdus</taxon>
    </lineage>
</organism>
<evidence type="ECO:0000259" key="2">
    <source>
        <dbReference type="Pfam" id="PF03061"/>
    </source>
</evidence>
<feature type="domain" description="Thioesterase" evidence="2">
    <location>
        <begin position="56"/>
        <end position="130"/>
    </location>
</feature>
<dbReference type="GO" id="GO:0016289">
    <property type="term" value="F:acyl-CoA hydrolase activity"/>
    <property type="evidence" value="ECO:0007669"/>
    <property type="project" value="UniProtKB-ARBA"/>
</dbReference>
<dbReference type="InterPro" id="IPR003736">
    <property type="entry name" value="PAAI_dom"/>
</dbReference>